<dbReference type="EMBL" id="JAHWGI010000024">
    <property type="protein sequence ID" value="KAK3907819.1"/>
    <property type="molecule type" value="Genomic_DNA"/>
</dbReference>
<keyword evidence="3" id="KW-1185">Reference proteome</keyword>
<evidence type="ECO:0000313" key="3">
    <source>
        <dbReference type="Proteomes" id="UP001219518"/>
    </source>
</evidence>
<dbReference type="Proteomes" id="UP001219518">
    <property type="component" value="Unassembled WGS sequence"/>
</dbReference>
<evidence type="ECO:0000313" key="2">
    <source>
        <dbReference type="EMBL" id="KAK3907819.1"/>
    </source>
</evidence>
<accession>A0AAE1L6N3</accession>
<dbReference type="AlphaFoldDB" id="A0AAE1L6N3"/>
<name>A0AAE1L6N3_9NEOP</name>
<proteinExistence type="predicted"/>
<organism evidence="2 3">
    <name type="scientific">Frankliniella fusca</name>
    <dbReference type="NCBI Taxonomy" id="407009"/>
    <lineage>
        <taxon>Eukaryota</taxon>
        <taxon>Metazoa</taxon>
        <taxon>Ecdysozoa</taxon>
        <taxon>Arthropoda</taxon>
        <taxon>Hexapoda</taxon>
        <taxon>Insecta</taxon>
        <taxon>Pterygota</taxon>
        <taxon>Neoptera</taxon>
        <taxon>Paraneoptera</taxon>
        <taxon>Thysanoptera</taxon>
        <taxon>Terebrantia</taxon>
        <taxon>Thripoidea</taxon>
        <taxon>Thripidae</taxon>
        <taxon>Frankliniella</taxon>
    </lineage>
</organism>
<feature type="region of interest" description="Disordered" evidence="1">
    <location>
        <begin position="1"/>
        <end position="101"/>
    </location>
</feature>
<protein>
    <submittedName>
        <fullName evidence="2">PKS-NRPS hybrid synthetase</fullName>
    </submittedName>
</protein>
<evidence type="ECO:0000256" key="1">
    <source>
        <dbReference type="SAM" id="MobiDB-lite"/>
    </source>
</evidence>
<reference evidence="2" key="1">
    <citation type="submission" date="2021-07" db="EMBL/GenBank/DDBJ databases">
        <authorList>
            <person name="Catto M.A."/>
            <person name="Jacobson A."/>
            <person name="Kennedy G."/>
            <person name="Labadie P."/>
            <person name="Hunt B.G."/>
            <person name="Srinivasan R."/>
        </authorList>
    </citation>
    <scope>NUCLEOTIDE SEQUENCE</scope>
    <source>
        <strain evidence="2">PL_HMW_Pooled</strain>
        <tissue evidence="2">Head</tissue>
    </source>
</reference>
<feature type="compositionally biased region" description="Low complexity" evidence="1">
    <location>
        <begin position="10"/>
        <end position="20"/>
    </location>
</feature>
<comment type="caution">
    <text evidence="2">The sequence shown here is derived from an EMBL/GenBank/DDBJ whole genome shotgun (WGS) entry which is preliminary data.</text>
</comment>
<reference evidence="2" key="2">
    <citation type="journal article" date="2023" name="BMC Genomics">
        <title>Pest status, molecular evolution, and epigenetic factors derived from the genome assembly of Frankliniella fusca, a thysanopteran phytovirus vector.</title>
        <authorList>
            <person name="Catto M.A."/>
            <person name="Labadie P.E."/>
            <person name="Jacobson A.L."/>
            <person name="Kennedy G.G."/>
            <person name="Srinivasan R."/>
            <person name="Hunt B.G."/>
        </authorList>
    </citation>
    <scope>NUCLEOTIDE SEQUENCE</scope>
    <source>
        <strain evidence="2">PL_HMW_Pooled</strain>
    </source>
</reference>
<gene>
    <name evidence="2" type="ORF">KUF71_018455</name>
</gene>
<feature type="compositionally biased region" description="Polar residues" evidence="1">
    <location>
        <begin position="44"/>
        <end position="54"/>
    </location>
</feature>
<sequence length="185" mass="20966">MAKPNKRHSAPAAAAGSASSQMMQWGPQMFYPWGQPMAMPGPAFSQQPTKSPWDTDSDSEGDFQQTKKKCKTLPKPSPSQFAAKGKKRGPGRPSKKELEEQEKMKNYLSTIPKILDETKVVIAIDQKDDCRCCRIYKGNFAFVPCGHGFYCPKCINKKRMEWMNLKRPAKCYDDDCYDLVDGWLK</sequence>